<proteinExistence type="inferred from homology"/>
<dbReference type="InterPro" id="IPR034714">
    <property type="entry name" value="TagA_TarA"/>
</dbReference>
<dbReference type="HAMAP" id="MF_02070">
    <property type="entry name" value="TagA_TarA"/>
    <property type="match status" value="1"/>
</dbReference>
<dbReference type="Proteomes" id="UP000266262">
    <property type="component" value="Unassembled WGS sequence"/>
</dbReference>
<evidence type="ECO:0000313" key="7">
    <source>
        <dbReference type="EMBL" id="RID94838.1"/>
    </source>
</evidence>
<evidence type="ECO:0000256" key="1">
    <source>
        <dbReference type="ARBA" id="ARBA00022676"/>
    </source>
</evidence>
<dbReference type="GO" id="GO:0019350">
    <property type="term" value="P:teichoic acid biosynthetic process"/>
    <property type="evidence" value="ECO:0007669"/>
    <property type="project" value="UniProtKB-UniRule"/>
</dbReference>
<dbReference type="CDD" id="cd06533">
    <property type="entry name" value="Glyco_transf_WecG_TagA"/>
    <property type="match status" value="1"/>
</dbReference>
<dbReference type="EMBL" id="QWKU01000001">
    <property type="protein sequence ID" value="RID94838.1"/>
    <property type="molecule type" value="Genomic_DNA"/>
</dbReference>
<evidence type="ECO:0000256" key="3">
    <source>
        <dbReference type="ARBA" id="ARBA00022944"/>
    </source>
</evidence>
<evidence type="ECO:0000313" key="6">
    <source>
        <dbReference type="EMBL" id="AOH39267.1"/>
    </source>
</evidence>
<dbReference type="STRING" id="39950.BCB69_04420"/>
<keyword evidence="2 5" id="KW-0808">Transferase</keyword>
<evidence type="ECO:0000313" key="9">
    <source>
        <dbReference type="Proteomes" id="UP000266262"/>
    </source>
</evidence>
<comment type="pathway">
    <text evidence="5">Cell wall biogenesis; teichoic acid biosynthesis.</text>
</comment>
<sequence length="250" mass="27987">MNMLSYKTHEIMNIPVAAISMTQAVAICKSYIEKSGSYIIATANAEMIMRAQEDKDLKKVLCNADLVVADGAGVLWAGEVFGTPFPERVTGADLMQELMVQAVEYDWPIYFLGGAPGVAAKAAACFEAKYKKNPVVGIHDGFFDEEEESAIIQEIRNSQAKLLFVGMGVPKQEKWIYEHKQELGNLIAIGVGGVFDVMAGHLKRAPLWMQKHRLEWAYRLFLQPSRITRMVALPKFMLAVKKWKKDSKRS</sequence>
<evidence type="ECO:0000256" key="4">
    <source>
        <dbReference type="ARBA" id="ARBA00023316"/>
    </source>
</evidence>
<dbReference type="PANTHER" id="PTHR34136:SF1">
    <property type="entry name" value="UDP-N-ACETYL-D-MANNOSAMINURONIC ACID TRANSFERASE"/>
    <property type="match status" value="1"/>
</dbReference>
<accession>A0A1B3WE82</accession>
<dbReference type="PANTHER" id="PTHR34136">
    <property type="match status" value="1"/>
</dbReference>
<keyword evidence="9" id="KW-1185">Reference proteome</keyword>
<keyword evidence="3 5" id="KW-0777">Teichoic acid biosynthesis</keyword>
<evidence type="ECO:0000313" key="8">
    <source>
        <dbReference type="Proteomes" id="UP000094757"/>
    </source>
</evidence>
<comment type="similarity">
    <text evidence="5">Belongs to the glycosyltransferase 26 family. TagA/TarA subfamily.</text>
</comment>
<dbReference type="NCBIfam" id="TIGR00696">
    <property type="entry name" value="wecG_tagA_cpsF"/>
    <property type="match status" value="1"/>
</dbReference>
<comment type="function">
    <text evidence="5">Catalyzes the conversion of GlcNAc-PP-undecaprenol into ManNAc-GlcNAc-PP-undecaprenol, the first committed lipid intermediate in the de novo synthesis of teichoic acid.</text>
</comment>
<dbReference type="Pfam" id="PF03808">
    <property type="entry name" value="Glyco_tran_WecG"/>
    <property type="match status" value="1"/>
</dbReference>
<keyword evidence="4 5" id="KW-0961">Cell wall biogenesis/degradation</keyword>
<dbReference type="GO" id="GO:0047244">
    <property type="term" value="F:N-acetylglucosaminyldiphosphoundecaprenol N-acetyl-beta-D-mannosaminyltransferase activity"/>
    <property type="evidence" value="ECO:0007669"/>
    <property type="project" value="UniProtKB-UniRule"/>
</dbReference>
<dbReference type="KEGG" id="dpn:BCB69_04420"/>
<keyword evidence="1 5" id="KW-0328">Glycosyltransferase</keyword>
<reference evidence="7 9" key="3">
    <citation type="submission" date="2018-08" db="EMBL/GenBank/DDBJ databases">
        <title>Draft genome sequence of Dialister pneumosintes KCOM 1685.</title>
        <authorList>
            <person name="Kook J.-K."/>
            <person name="Park S.-N."/>
            <person name="Lim Y.K."/>
        </authorList>
    </citation>
    <scope>NUCLEOTIDE SEQUENCE [LARGE SCALE GENOMIC DNA]</scope>
    <source>
        <strain evidence="7 9">KCOM 1685</strain>
    </source>
</reference>
<dbReference type="InterPro" id="IPR004629">
    <property type="entry name" value="WecG_TagA_CpsF"/>
</dbReference>
<dbReference type="AlphaFoldDB" id="A0A1B3WE82"/>
<dbReference type="OrthoDB" id="9771846at2"/>
<organism evidence="6 8">
    <name type="scientific">Dialister pneumosintes</name>
    <dbReference type="NCBI Taxonomy" id="39950"/>
    <lineage>
        <taxon>Bacteria</taxon>
        <taxon>Bacillati</taxon>
        <taxon>Bacillota</taxon>
        <taxon>Negativicutes</taxon>
        <taxon>Veillonellales</taxon>
        <taxon>Veillonellaceae</taxon>
        <taxon>Dialister</taxon>
    </lineage>
</organism>
<dbReference type="EC" id="2.4.1.187" evidence="5"/>
<protein>
    <recommendedName>
        <fullName evidence="5">N-acetylglucosaminyldiphosphoundecaprenol N-acetyl-beta-D-mannosaminyltransferase</fullName>
        <ecNumber evidence="5">2.4.1.187</ecNumber>
    </recommendedName>
    <alternativeName>
        <fullName evidence="5">N-acetylmannosaminyltransferase</fullName>
    </alternativeName>
    <alternativeName>
        <fullName evidence="5">UDP-N-acetylmannosamine transferase</fullName>
    </alternativeName>
    <alternativeName>
        <fullName evidence="5">UDP-N-acetylmannosamine:N-acetylglucosaminyl pyrophosphorylundecaprenol N-acetylmannosaminyltransferase</fullName>
    </alternativeName>
</protein>
<dbReference type="UniPathway" id="UPA00632"/>
<reference evidence="8" key="2">
    <citation type="submission" date="2016-08" db="EMBL/GenBank/DDBJ databases">
        <authorList>
            <person name="Holder M.E."/>
            <person name="Ajami N.J."/>
            <person name="Petrosino J.F."/>
        </authorList>
    </citation>
    <scope>NUCLEOTIDE SEQUENCE [LARGE SCALE GENOMIC DNA]</scope>
    <source>
        <strain evidence="8">F0677</strain>
    </source>
</reference>
<reference evidence="6" key="1">
    <citation type="submission" date="2016-08" db="EMBL/GenBank/DDBJ databases">
        <authorList>
            <person name="Seilhamer J.J."/>
        </authorList>
    </citation>
    <scope>NUCLEOTIDE SEQUENCE [LARGE SCALE GENOMIC DNA]</scope>
    <source>
        <strain evidence="6">F0677</strain>
    </source>
</reference>
<dbReference type="Proteomes" id="UP000094757">
    <property type="component" value="Chromosome"/>
</dbReference>
<dbReference type="GO" id="GO:0071555">
    <property type="term" value="P:cell wall organization"/>
    <property type="evidence" value="ECO:0007669"/>
    <property type="project" value="UniProtKB-KW"/>
</dbReference>
<name>A0A1B3WE82_9FIRM</name>
<dbReference type="RefSeq" id="WP_069177126.1">
    <property type="nucleotide sequence ID" value="NZ_CP017037.1"/>
</dbReference>
<dbReference type="EMBL" id="CP017037">
    <property type="protein sequence ID" value="AOH39267.1"/>
    <property type="molecule type" value="Genomic_DNA"/>
</dbReference>
<comment type="catalytic activity">
    <reaction evidence="5">
        <text>UDP-N-acetyl-alpha-D-mannosamine + N-acetyl-alpha-D-glucosaminyl-di-trans,octa-cis-undecaprenyl diphosphate = N-acetyl-beta-D-mannosaminyl-(1-&gt;4)-N-acetyl-alpha-D-glucosaminyl di-trans,octa-cis-undecaprenyl diphosphate + UDP + H(+)</text>
        <dbReference type="Rhea" id="RHEA:16053"/>
        <dbReference type="ChEBI" id="CHEBI:15378"/>
        <dbReference type="ChEBI" id="CHEBI:58223"/>
        <dbReference type="ChEBI" id="CHEBI:62959"/>
        <dbReference type="ChEBI" id="CHEBI:68623"/>
        <dbReference type="ChEBI" id="CHEBI:132210"/>
        <dbReference type="EC" id="2.4.1.187"/>
    </reaction>
</comment>
<gene>
    <name evidence="6" type="ORF">BCB69_04420</name>
    <name evidence="7" type="ORF">DX915_04985</name>
</gene>
<evidence type="ECO:0000256" key="5">
    <source>
        <dbReference type="HAMAP-Rule" id="MF_02070"/>
    </source>
</evidence>
<evidence type="ECO:0000256" key="2">
    <source>
        <dbReference type="ARBA" id="ARBA00022679"/>
    </source>
</evidence>